<keyword evidence="2" id="KW-1185">Reference proteome</keyword>
<protein>
    <submittedName>
        <fullName evidence="1">Uncharacterized protein</fullName>
    </submittedName>
</protein>
<dbReference type="EMBL" id="JAKROA010000011">
    <property type="protein sequence ID" value="KAL5104616.1"/>
    <property type="molecule type" value="Genomic_DNA"/>
</dbReference>
<name>A0ABR4Q4K9_9CEST</name>
<gene>
    <name evidence="1" type="ORF">TcWFU_002129</name>
</gene>
<reference evidence="1 2" key="1">
    <citation type="journal article" date="2022" name="Front. Cell. Infect. Microbiol.">
        <title>The Genomes of Two Strains of Taenia crassiceps the Animal Model for the Study of Human Cysticercosis.</title>
        <authorList>
            <person name="Bobes R.J."/>
            <person name="Estrada K."/>
            <person name="Rios-Valencia D.G."/>
            <person name="Calderon-Gallegos A."/>
            <person name="de la Torre P."/>
            <person name="Carrero J.C."/>
            <person name="Sanchez-Flores A."/>
            <person name="Laclette J.P."/>
        </authorList>
    </citation>
    <scope>NUCLEOTIDE SEQUENCE [LARGE SCALE GENOMIC DNA]</scope>
    <source>
        <strain evidence="1">WFUcys</strain>
    </source>
</reference>
<proteinExistence type="predicted"/>
<organism evidence="1 2">
    <name type="scientific">Taenia crassiceps</name>
    <dbReference type="NCBI Taxonomy" id="6207"/>
    <lineage>
        <taxon>Eukaryota</taxon>
        <taxon>Metazoa</taxon>
        <taxon>Spiralia</taxon>
        <taxon>Lophotrochozoa</taxon>
        <taxon>Platyhelminthes</taxon>
        <taxon>Cestoda</taxon>
        <taxon>Eucestoda</taxon>
        <taxon>Cyclophyllidea</taxon>
        <taxon>Taeniidae</taxon>
        <taxon>Taenia</taxon>
    </lineage>
</organism>
<accession>A0ABR4Q4K9</accession>
<evidence type="ECO:0000313" key="1">
    <source>
        <dbReference type="EMBL" id="KAL5104616.1"/>
    </source>
</evidence>
<dbReference type="Proteomes" id="UP001651158">
    <property type="component" value="Unassembled WGS sequence"/>
</dbReference>
<sequence>MNDPSVEERKTAKHKEVLEGTKAGTVCPTPAQRKALSFSLSSHNFDLCHLVKISVGQLTHFCSGARSPPVAADTSADLPAQGGVGVTRICSGTQKDCADSTGTQIWLRL</sequence>
<comment type="caution">
    <text evidence="1">The sequence shown here is derived from an EMBL/GenBank/DDBJ whole genome shotgun (WGS) entry which is preliminary data.</text>
</comment>
<evidence type="ECO:0000313" key="2">
    <source>
        <dbReference type="Proteomes" id="UP001651158"/>
    </source>
</evidence>